<dbReference type="Proteomes" id="UP000182977">
    <property type="component" value="Chromosome I"/>
</dbReference>
<keyword evidence="4" id="KW-1185">Reference proteome</keyword>
<dbReference type="InterPro" id="IPR035070">
    <property type="entry name" value="Streptogrisin_prodomain"/>
</dbReference>
<evidence type="ECO:0000259" key="2">
    <source>
        <dbReference type="Pfam" id="PF00089"/>
    </source>
</evidence>
<dbReference type="SUPFAM" id="SSF50494">
    <property type="entry name" value="Trypsin-like serine proteases"/>
    <property type="match status" value="1"/>
</dbReference>
<keyword evidence="1" id="KW-0732">Signal</keyword>
<name>A0A1H2K396_9ACTN</name>
<evidence type="ECO:0000256" key="1">
    <source>
        <dbReference type="SAM" id="SignalP"/>
    </source>
</evidence>
<reference evidence="4" key="1">
    <citation type="submission" date="2016-10" db="EMBL/GenBank/DDBJ databases">
        <authorList>
            <person name="Varghese N."/>
            <person name="Submissions S."/>
        </authorList>
    </citation>
    <scope>NUCLEOTIDE SEQUENCE [LARGE SCALE GENOMIC DNA]</scope>
    <source>
        <strain evidence="4">DSM 45079</strain>
    </source>
</reference>
<dbReference type="AlphaFoldDB" id="A0A1H2K396"/>
<dbReference type="EMBL" id="LT629791">
    <property type="protein sequence ID" value="SDU62805.1"/>
    <property type="molecule type" value="Genomic_DNA"/>
</dbReference>
<dbReference type="InterPro" id="IPR009003">
    <property type="entry name" value="Peptidase_S1_PA"/>
</dbReference>
<dbReference type="GO" id="GO:0004252">
    <property type="term" value="F:serine-type endopeptidase activity"/>
    <property type="evidence" value="ECO:0007669"/>
    <property type="project" value="InterPro"/>
</dbReference>
<dbReference type="PROSITE" id="PS00135">
    <property type="entry name" value="TRYPSIN_SER"/>
    <property type="match status" value="1"/>
</dbReference>
<sequence>MNRRRPFAVACAALAITGLFGAASATTTPSIAAPPRLTGLEQAAAIEAFQQAFPGVSDAEALRRIDAEDERVELIEQLAAESQDTYGGAWYDGATDTQHLLSTTPAAAARFTRAATARGIDVAMHDVDFSLATLIAERDAVNEGTRRGVPAGATAGVDLKTNRVVVELPASTLSSVRRGALTLPATMRATAQTAQTTGPEACTTHRRCDPPLRAGVQLWRGPEKNYSCSAGFTANSTTSGGRWVLTAGHCGAIGSRWGNGTQTVGTLRARYNWNDVDAAAIRIDNTYWLNSTTWGWMYHEDATNQRLAVARRITSETSMQPGQTLCIAAQSAASGIRCGVLADVNDASARNLARVNGIDTCPGDSGGAWYRYTSTGRIAYGIHHGGKIVPSTCHGKDVSLFTTLPDMTEQLGFTVHTRSR</sequence>
<feature type="domain" description="Peptidase S1" evidence="2">
    <location>
        <begin position="238"/>
        <end position="386"/>
    </location>
</feature>
<dbReference type="InterPro" id="IPR043504">
    <property type="entry name" value="Peptidase_S1_PA_chymotrypsin"/>
</dbReference>
<dbReference type="PROSITE" id="PS00134">
    <property type="entry name" value="TRYPSIN_HIS"/>
    <property type="match status" value="1"/>
</dbReference>
<feature type="chain" id="PRO_5039516067" evidence="1">
    <location>
        <begin position="26"/>
        <end position="420"/>
    </location>
</feature>
<dbReference type="OrthoDB" id="1496095at2"/>
<gene>
    <name evidence="3" type="ORF">SAMN04488563_3343</name>
</gene>
<dbReference type="STRING" id="419479.SAMN04488563_3343"/>
<dbReference type="Gene3D" id="3.30.300.50">
    <property type="match status" value="1"/>
</dbReference>
<organism evidence="3 4">
    <name type="scientific">Jiangella alkaliphila</name>
    <dbReference type="NCBI Taxonomy" id="419479"/>
    <lineage>
        <taxon>Bacteria</taxon>
        <taxon>Bacillati</taxon>
        <taxon>Actinomycetota</taxon>
        <taxon>Actinomycetes</taxon>
        <taxon>Jiangellales</taxon>
        <taxon>Jiangellaceae</taxon>
        <taxon>Jiangella</taxon>
    </lineage>
</organism>
<dbReference type="InterPro" id="IPR018114">
    <property type="entry name" value="TRYPSIN_HIS"/>
</dbReference>
<dbReference type="Pfam" id="PF00089">
    <property type="entry name" value="Trypsin"/>
    <property type="match status" value="1"/>
</dbReference>
<protein>
    <submittedName>
        <fullName evidence="3">Trypsin</fullName>
    </submittedName>
</protein>
<accession>A0A1H2K396</accession>
<dbReference type="Gene3D" id="2.40.10.10">
    <property type="entry name" value="Trypsin-like serine proteases"/>
    <property type="match status" value="2"/>
</dbReference>
<dbReference type="InterPro" id="IPR001254">
    <property type="entry name" value="Trypsin_dom"/>
</dbReference>
<dbReference type="InterPro" id="IPR033116">
    <property type="entry name" value="TRYPSIN_SER"/>
</dbReference>
<feature type="signal peptide" evidence="1">
    <location>
        <begin position="1"/>
        <end position="25"/>
    </location>
</feature>
<evidence type="ECO:0000313" key="4">
    <source>
        <dbReference type="Proteomes" id="UP000182977"/>
    </source>
</evidence>
<dbReference type="GO" id="GO:0006508">
    <property type="term" value="P:proteolysis"/>
    <property type="evidence" value="ECO:0007669"/>
    <property type="project" value="InterPro"/>
</dbReference>
<proteinExistence type="predicted"/>
<evidence type="ECO:0000313" key="3">
    <source>
        <dbReference type="EMBL" id="SDU62805.1"/>
    </source>
</evidence>
<dbReference type="RefSeq" id="WP_152690683.1">
    <property type="nucleotide sequence ID" value="NZ_KQ061224.1"/>
</dbReference>